<dbReference type="Proteomes" id="UP001519460">
    <property type="component" value="Unassembled WGS sequence"/>
</dbReference>
<dbReference type="InterPro" id="IPR000595">
    <property type="entry name" value="cNMP-bd_dom"/>
</dbReference>
<name>A0ABD0JU85_9CAEN</name>
<evidence type="ECO:0000313" key="4">
    <source>
        <dbReference type="Proteomes" id="UP001519460"/>
    </source>
</evidence>
<dbReference type="AlphaFoldDB" id="A0ABD0JU85"/>
<organism evidence="3 4">
    <name type="scientific">Batillaria attramentaria</name>
    <dbReference type="NCBI Taxonomy" id="370345"/>
    <lineage>
        <taxon>Eukaryota</taxon>
        <taxon>Metazoa</taxon>
        <taxon>Spiralia</taxon>
        <taxon>Lophotrochozoa</taxon>
        <taxon>Mollusca</taxon>
        <taxon>Gastropoda</taxon>
        <taxon>Caenogastropoda</taxon>
        <taxon>Sorbeoconcha</taxon>
        <taxon>Cerithioidea</taxon>
        <taxon>Batillariidae</taxon>
        <taxon>Batillaria</taxon>
    </lineage>
</organism>
<dbReference type="PROSITE" id="PS00889">
    <property type="entry name" value="CNMP_BINDING_2"/>
    <property type="match status" value="1"/>
</dbReference>
<dbReference type="PROSITE" id="PS00888">
    <property type="entry name" value="CNMP_BINDING_1"/>
    <property type="match status" value="1"/>
</dbReference>
<dbReference type="SUPFAM" id="SSF51206">
    <property type="entry name" value="cAMP-binding domain-like"/>
    <property type="match status" value="2"/>
</dbReference>
<dbReference type="PANTHER" id="PTHR23011">
    <property type="entry name" value="CYCLIC NUCLEOTIDE-BINDING DOMAIN CONTAINING PROTEIN"/>
    <property type="match status" value="1"/>
</dbReference>
<feature type="compositionally biased region" description="Basic and acidic residues" evidence="1">
    <location>
        <begin position="416"/>
        <end position="434"/>
    </location>
</feature>
<dbReference type="EMBL" id="JACVVK020000325">
    <property type="protein sequence ID" value="KAK7478473.1"/>
    <property type="molecule type" value="Genomic_DNA"/>
</dbReference>
<feature type="compositionally biased region" description="Polar residues" evidence="1">
    <location>
        <begin position="446"/>
        <end position="457"/>
    </location>
</feature>
<sequence>FLKDIMRNCKFGTKQRDDIIIKQGDIGDCFYVVLSGQISIYIHNQDRGDEEEKQELESIVQYKEGKLDRTKLGVGLSFGEVALIDETCVRTASIVADDKTDLVIVDKALYTRSVKDSMAKEFEEKRQFIVNNSLFSSWAPKYRKQLTMALYKEVYSYESTLVRQGDEVECVYFIIRGQVEIQIDPSTHPAQYPKIFIAANQNEAEKLIRKSDKARPPTEVQFSNNIKKRDNSIRSRRLCYLGINETVGDTEMTMELDTYLQTAVCKEQTEVLVLEKKHYERLFLKRHPRTIDAMQRQIGVKLRTRQSLLSSKDDIPFLGYLANIIDTKLQPPPVQEKEKLEPTVSEAEKEFLNHKGPLIDQHGPGSVFYLIKVREKTKLKLRSKRERIPERPQAFKNLPTSVIMAAQQLMNGGSHDGAHDPDNRPYSARGRDRVNAQPRSFRRIQSAHQASADTTIPDTGDSADLSDGWDSGNYSNGMSGENPEEHDARLSFLEERIRNWLRKDNPRAGGPQ</sequence>
<dbReference type="Pfam" id="PF00027">
    <property type="entry name" value="cNMP_binding"/>
    <property type="match status" value="1"/>
</dbReference>
<accession>A0ABD0JU85</accession>
<dbReference type="Gene3D" id="2.60.120.10">
    <property type="entry name" value="Jelly Rolls"/>
    <property type="match status" value="2"/>
</dbReference>
<evidence type="ECO:0000256" key="1">
    <source>
        <dbReference type="SAM" id="MobiDB-lite"/>
    </source>
</evidence>
<keyword evidence="4" id="KW-1185">Reference proteome</keyword>
<protein>
    <recommendedName>
        <fullName evidence="2">Cyclic nucleotide-binding domain-containing protein</fullName>
    </recommendedName>
</protein>
<reference evidence="3 4" key="1">
    <citation type="journal article" date="2023" name="Sci. Data">
        <title>Genome assembly of the Korean intertidal mud-creeper Batillaria attramentaria.</title>
        <authorList>
            <person name="Patra A.K."/>
            <person name="Ho P.T."/>
            <person name="Jun S."/>
            <person name="Lee S.J."/>
            <person name="Kim Y."/>
            <person name="Won Y.J."/>
        </authorList>
    </citation>
    <scope>NUCLEOTIDE SEQUENCE [LARGE SCALE GENOMIC DNA]</scope>
    <source>
        <strain evidence="3">Wonlab-2016</strain>
    </source>
</reference>
<feature type="domain" description="Cyclic nucleotide-binding" evidence="2">
    <location>
        <begin position="1"/>
        <end position="131"/>
    </location>
</feature>
<dbReference type="InterPro" id="IPR014710">
    <property type="entry name" value="RmlC-like_jellyroll"/>
</dbReference>
<feature type="non-terminal residue" evidence="3">
    <location>
        <position position="1"/>
    </location>
</feature>
<gene>
    <name evidence="3" type="ORF">BaRGS_00030319</name>
</gene>
<comment type="caution">
    <text evidence="3">The sequence shown here is derived from an EMBL/GenBank/DDBJ whole genome shotgun (WGS) entry which is preliminary data.</text>
</comment>
<evidence type="ECO:0000313" key="3">
    <source>
        <dbReference type="EMBL" id="KAK7478473.1"/>
    </source>
</evidence>
<dbReference type="PRINTS" id="PR00103">
    <property type="entry name" value="CAMPKINASE"/>
</dbReference>
<dbReference type="CDD" id="cd00038">
    <property type="entry name" value="CAP_ED"/>
    <property type="match status" value="2"/>
</dbReference>
<proteinExistence type="predicted"/>
<feature type="non-terminal residue" evidence="3">
    <location>
        <position position="512"/>
    </location>
</feature>
<dbReference type="PROSITE" id="PS50042">
    <property type="entry name" value="CNMP_BINDING_3"/>
    <property type="match status" value="2"/>
</dbReference>
<evidence type="ECO:0000259" key="2">
    <source>
        <dbReference type="PROSITE" id="PS50042"/>
    </source>
</evidence>
<dbReference type="InterPro" id="IPR018490">
    <property type="entry name" value="cNMP-bd_dom_sf"/>
</dbReference>
<feature type="domain" description="Cyclic nucleotide-binding" evidence="2">
    <location>
        <begin position="134"/>
        <end position="181"/>
    </location>
</feature>
<dbReference type="PANTHER" id="PTHR23011:SF28">
    <property type="entry name" value="CYCLIC NUCLEOTIDE-BINDING DOMAIN CONTAINING PROTEIN"/>
    <property type="match status" value="1"/>
</dbReference>
<dbReference type="InterPro" id="IPR018488">
    <property type="entry name" value="cNMP-bd_CS"/>
</dbReference>
<feature type="region of interest" description="Disordered" evidence="1">
    <location>
        <begin position="411"/>
        <end position="489"/>
    </location>
</feature>